<evidence type="ECO:0000313" key="2">
    <source>
        <dbReference type="EMBL" id="KKR13132.1"/>
    </source>
</evidence>
<evidence type="ECO:0008006" key="4">
    <source>
        <dbReference type="Google" id="ProtNLM"/>
    </source>
</evidence>
<feature type="transmembrane region" description="Helical" evidence="1">
    <location>
        <begin position="12"/>
        <end position="31"/>
    </location>
</feature>
<keyword evidence="1" id="KW-0472">Membrane</keyword>
<dbReference type="Gene3D" id="3.30.110.170">
    <property type="entry name" value="Protein of unknown function (DUF541), domain 1"/>
    <property type="match status" value="1"/>
</dbReference>
<dbReference type="GO" id="GO:0006974">
    <property type="term" value="P:DNA damage response"/>
    <property type="evidence" value="ECO:0007669"/>
    <property type="project" value="TreeGrafter"/>
</dbReference>
<sequence length="256" mass="27347">MDINQHPRTGRAAVLVIAMILIAGIVVVALLRDRIVNSPQYQVSIVGQGKISYQPDRAKITLGVQIDKATDATMALADLNKKIDAIVKAVSQLDPAKIKVETQNYSLSPSYDYVEGVSQVGGYNANQQLLVEVTGIDQQSTMVNKVIETASQAGINQVLNIAFDTTNLENLKQEARILAINDAKSKAGSLAEAAGVTLGKVVGWWENIVSGPMYDGKAYYSEVGGMGSGGPVASTPNVPVGDQELIMEVTLNYRVK</sequence>
<dbReference type="Proteomes" id="UP000034048">
    <property type="component" value="Unassembled WGS sequence"/>
</dbReference>
<dbReference type="EMBL" id="LBWS01000052">
    <property type="protein sequence ID" value="KKR13132.1"/>
    <property type="molecule type" value="Genomic_DNA"/>
</dbReference>
<keyword evidence="1" id="KW-0812">Transmembrane</keyword>
<dbReference type="AlphaFoldDB" id="A0A0G0RHL1"/>
<organism evidence="2 3">
    <name type="scientific">Candidatus Falkowbacteria bacterium GW2011_GWA2_39_24</name>
    <dbReference type="NCBI Taxonomy" id="1618634"/>
    <lineage>
        <taxon>Bacteria</taxon>
        <taxon>Candidatus Falkowiibacteriota</taxon>
    </lineage>
</organism>
<dbReference type="PANTHER" id="PTHR34387">
    <property type="entry name" value="SLR1258 PROTEIN"/>
    <property type="match status" value="1"/>
</dbReference>
<accession>A0A0G0RHL1</accession>
<dbReference type="Gene3D" id="3.30.70.2970">
    <property type="entry name" value="Protein of unknown function (DUF541), domain 2"/>
    <property type="match status" value="1"/>
</dbReference>
<gene>
    <name evidence="2" type="ORF">UT42_C0052G0008</name>
</gene>
<dbReference type="PANTHER" id="PTHR34387:SF2">
    <property type="entry name" value="SLR1258 PROTEIN"/>
    <property type="match status" value="1"/>
</dbReference>
<comment type="caution">
    <text evidence="2">The sequence shown here is derived from an EMBL/GenBank/DDBJ whole genome shotgun (WGS) entry which is preliminary data.</text>
</comment>
<dbReference type="InterPro" id="IPR052022">
    <property type="entry name" value="26kDa_periplasmic_antigen"/>
</dbReference>
<dbReference type="Pfam" id="PF04402">
    <property type="entry name" value="SIMPL"/>
    <property type="match status" value="1"/>
</dbReference>
<protein>
    <recommendedName>
        <fullName evidence="4">26 kDa periplasmic immunogenic protein</fullName>
    </recommendedName>
</protein>
<evidence type="ECO:0000256" key="1">
    <source>
        <dbReference type="SAM" id="Phobius"/>
    </source>
</evidence>
<reference evidence="2 3" key="1">
    <citation type="journal article" date="2015" name="Nature">
        <title>rRNA introns, odd ribosomes, and small enigmatic genomes across a large radiation of phyla.</title>
        <authorList>
            <person name="Brown C.T."/>
            <person name="Hug L.A."/>
            <person name="Thomas B.C."/>
            <person name="Sharon I."/>
            <person name="Castelle C.J."/>
            <person name="Singh A."/>
            <person name="Wilkins M.J."/>
            <person name="Williams K.H."/>
            <person name="Banfield J.F."/>
        </authorList>
    </citation>
    <scope>NUCLEOTIDE SEQUENCE [LARGE SCALE GENOMIC DNA]</scope>
</reference>
<dbReference type="InterPro" id="IPR007497">
    <property type="entry name" value="SIMPL/DUF541"/>
</dbReference>
<evidence type="ECO:0000313" key="3">
    <source>
        <dbReference type="Proteomes" id="UP000034048"/>
    </source>
</evidence>
<keyword evidence="1" id="KW-1133">Transmembrane helix</keyword>
<proteinExistence type="predicted"/>
<name>A0A0G0RHL1_9BACT</name>